<dbReference type="Proteomes" id="UP000236919">
    <property type="component" value="Unassembled WGS sequence"/>
</dbReference>
<gene>
    <name evidence="1" type="ORF">CYD53_101175</name>
</gene>
<accession>A0A2S4MPH1</accession>
<dbReference type="EMBL" id="PQFZ01000001">
    <property type="protein sequence ID" value="POR56654.1"/>
    <property type="molecule type" value="Genomic_DNA"/>
</dbReference>
<sequence length="38" mass="4195">MLLSFIIARLRAKPAYVWKPAVTLTDSFIVSELTGTAN</sequence>
<organism evidence="1 2">
    <name type="scientific">Bosea psychrotolerans</name>
    <dbReference type="NCBI Taxonomy" id="1871628"/>
    <lineage>
        <taxon>Bacteria</taxon>
        <taxon>Pseudomonadati</taxon>
        <taxon>Pseudomonadota</taxon>
        <taxon>Alphaproteobacteria</taxon>
        <taxon>Hyphomicrobiales</taxon>
        <taxon>Boseaceae</taxon>
        <taxon>Bosea</taxon>
    </lineage>
</organism>
<reference evidence="1 2" key="1">
    <citation type="submission" date="2018-01" db="EMBL/GenBank/DDBJ databases">
        <title>Genomic Encyclopedia of Type Strains, Phase III (KMG-III): the genomes of soil and plant-associated and newly described type strains.</title>
        <authorList>
            <person name="Whitman W."/>
        </authorList>
    </citation>
    <scope>NUCLEOTIDE SEQUENCE [LARGE SCALE GENOMIC DNA]</scope>
    <source>
        <strain evidence="1 2">1131</strain>
    </source>
</reference>
<evidence type="ECO:0000313" key="1">
    <source>
        <dbReference type="EMBL" id="POR56654.1"/>
    </source>
</evidence>
<dbReference type="AlphaFoldDB" id="A0A2S4MPH1"/>
<name>A0A2S4MPH1_9HYPH</name>
<protein>
    <submittedName>
        <fullName evidence="1">Uncharacterized protein</fullName>
    </submittedName>
</protein>
<comment type="caution">
    <text evidence="1">The sequence shown here is derived from an EMBL/GenBank/DDBJ whole genome shotgun (WGS) entry which is preliminary data.</text>
</comment>
<keyword evidence="2" id="KW-1185">Reference proteome</keyword>
<proteinExistence type="predicted"/>
<evidence type="ECO:0000313" key="2">
    <source>
        <dbReference type="Proteomes" id="UP000236919"/>
    </source>
</evidence>